<dbReference type="STRING" id="34475.A0A4Y9XK69"/>
<evidence type="ECO:0000256" key="1">
    <source>
        <dbReference type="SAM" id="MobiDB-lite"/>
    </source>
</evidence>
<dbReference type="CDD" id="cd00303">
    <property type="entry name" value="retropepsin_like"/>
    <property type="match status" value="1"/>
</dbReference>
<reference evidence="3 4" key="1">
    <citation type="submission" date="2019-01" db="EMBL/GenBank/DDBJ databases">
        <title>Genome sequencing of the rare red list fungi Fomitopsis rosea.</title>
        <authorList>
            <person name="Buettner E."/>
            <person name="Kellner H."/>
        </authorList>
    </citation>
    <scope>NUCLEOTIDE SEQUENCE [LARGE SCALE GENOMIC DNA]</scope>
    <source>
        <strain evidence="3 4">DSM 105464</strain>
    </source>
</reference>
<accession>A0A4Y9XK69</accession>
<comment type="caution">
    <text evidence="3">The sequence shown here is derived from an EMBL/GenBank/DDBJ whole genome shotgun (WGS) entry which is preliminary data.</text>
</comment>
<dbReference type="EMBL" id="SEKV01001534">
    <property type="protein sequence ID" value="TFY50365.1"/>
    <property type="molecule type" value="Genomic_DNA"/>
</dbReference>
<protein>
    <recommendedName>
        <fullName evidence="2">Zinc knuckle domain-containing protein</fullName>
    </recommendedName>
</protein>
<dbReference type="InterPro" id="IPR041670">
    <property type="entry name" value="Znf-CCHC_6"/>
</dbReference>
<feature type="domain" description="Zinc knuckle" evidence="2">
    <location>
        <begin position="17"/>
        <end position="47"/>
    </location>
</feature>
<evidence type="ECO:0000313" key="4">
    <source>
        <dbReference type="Proteomes" id="UP000298390"/>
    </source>
</evidence>
<evidence type="ECO:0000313" key="3">
    <source>
        <dbReference type="EMBL" id="TFY50365.1"/>
    </source>
</evidence>
<evidence type="ECO:0000259" key="2">
    <source>
        <dbReference type="Pfam" id="PF15288"/>
    </source>
</evidence>
<feature type="region of interest" description="Disordered" evidence="1">
    <location>
        <begin position="22"/>
        <end position="124"/>
    </location>
</feature>
<dbReference type="AlphaFoldDB" id="A0A4Y9XK69"/>
<dbReference type="InterPro" id="IPR021109">
    <property type="entry name" value="Peptidase_aspartic_dom_sf"/>
</dbReference>
<organism evidence="3 4">
    <name type="scientific">Rhodofomes roseus</name>
    <dbReference type="NCBI Taxonomy" id="34475"/>
    <lineage>
        <taxon>Eukaryota</taxon>
        <taxon>Fungi</taxon>
        <taxon>Dikarya</taxon>
        <taxon>Basidiomycota</taxon>
        <taxon>Agaricomycotina</taxon>
        <taxon>Agaricomycetes</taxon>
        <taxon>Polyporales</taxon>
        <taxon>Rhodofomes</taxon>
    </lineage>
</organism>
<dbReference type="Gene3D" id="2.40.70.10">
    <property type="entry name" value="Acid Proteases"/>
    <property type="match status" value="1"/>
</dbReference>
<feature type="compositionally biased region" description="Low complexity" evidence="1">
    <location>
        <begin position="58"/>
        <end position="69"/>
    </location>
</feature>
<dbReference type="Pfam" id="PF15288">
    <property type="entry name" value="zf-CCHC_6"/>
    <property type="match status" value="1"/>
</dbReference>
<name>A0A4Y9XK69_9APHY</name>
<gene>
    <name evidence="3" type="ORF">EVJ58_g11078</name>
</gene>
<dbReference type="Proteomes" id="UP000298390">
    <property type="component" value="Unassembled WGS sequence"/>
</dbReference>
<proteinExistence type="predicted"/>
<sequence length="293" mass="32050">MDGAASATRPLARRKIICWTCGGEGHTSRDKACPDYGKPPSKNPQMHAGRIVDEDAKSVASSSTTTASKGQGHVGHTAAHLDQVDDEGQDSYPRSDYGGLQYASDGDQADSPFEEHSDDEGLDVRLGSMRFGAMRVERRSSKDRQENLGHGSHKAATDDLVRACAMQVMPPARSMKAAWLYDPKVRRTSDPRDQPKRSLESQRPLCAEVDVNGVKAYTLFDTGCTTDTISPELAYLAKADRVDLKEQINLQLGTKGSRTTINYGALPHIHVGPVNNVNYMDVVDIDRYDMVLV</sequence>